<dbReference type="EMBL" id="JBJKBG010000006">
    <property type="protein sequence ID" value="KAL3735857.1"/>
    <property type="molecule type" value="Genomic_DNA"/>
</dbReference>
<dbReference type="EMBL" id="JBJKBG010000006">
    <property type="protein sequence ID" value="KAL3735856.1"/>
    <property type="molecule type" value="Genomic_DNA"/>
</dbReference>
<dbReference type="Proteomes" id="UP001634007">
    <property type="component" value="Unassembled WGS sequence"/>
</dbReference>
<organism evidence="2 3">
    <name type="scientific">Eucalyptus globulus</name>
    <name type="common">Tasmanian blue gum</name>
    <dbReference type="NCBI Taxonomy" id="34317"/>
    <lineage>
        <taxon>Eukaryota</taxon>
        <taxon>Viridiplantae</taxon>
        <taxon>Streptophyta</taxon>
        <taxon>Embryophyta</taxon>
        <taxon>Tracheophyta</taxon>
        <taxon>Spermatophyta</taxon>
        <taxon>Magnoliopsida</taxon>
        <taxon>eudicotyledons</taxon>
        <taxon>Gunneridae</taxon>
        <taxon>Pentapetalae</taxon>
        <taxon>rosids</taxon>
        <taxon>malvids</taxon>
        <taxon>Myrtales</taxon>
        <taxon>Myrtaceae</taxon>
        <taxon>Myrtoideae</taxon>
        <taxon>Eucalypteae</taxon>
        <taxon>Eucalyptus</taxon>
    </lineage>
</organism>
<evidence type="ECO:0000313" key="2">
    <source>
        <dbReference type="EMBL" id="KAL3735857.1"/>
    </source>
</evidence>
<name>A0ABD3K987_EUCGL</name>
<evidence type="ECO:0000313" key="3">
    <source>
        <dbReference type="Proteomes" id="UP001634007"/>
    </source>
</evidence>
<keyword evidence="3" id="KW-1185">Reference proteome</keyword>
<reference evidence="2 3" key="1">
    <citation type="submission" date="2024-11" db="EMBL/GenBank/DDBJ databases">
        <title>Chromosome-level genome assembly of Eucalyptus globulus Labill. provides insights into its genome evolution.</title>
        <authorList>
            <person name="Li X."/>
        </authorList>
    </citation>
    <scope>NUCLEOTIDE SEQUENCE [LARGE SCALE GENOMIC DNA]</scope>
    <source>
        <strain evidence="2">CL2024</strain>
        <tissue evidence="2">Fresh tender leaves</tissue>
    </source>
</reference>
<feature type="region of interest" description="Disordered" evidence="1">
    <location>
        <begin position="45"/>
        <end position="146"/>
    </location>
</feature>
<dbReference type="AlphaFoldDB" id="A0ABD3K987"/>
<dbReference type="PANTHER" id="PTHR36713">
    <property type="entry name" value="OS09G0344700 PROTEIN"/>
    <property type="match status" value="1"/>
</dbReference>
<dbReference type="PANTHER" id="PTHR36713:SF1">
    <property type="entry name" value="OS09G0344700 PROTEIN"/>
    <property type="match status" value="1"/>
</dbReference>
<accession>A0ABD3K987</accession>
<gene>
    <name evidence="2" type="ORF">ACJRO7_024909</name>
</gene>
<dbReference type="EMBL" id="JBJKBG010000006">
    <property type="protein sequence ID" value="KAL3735858.1"/>
    <property type="molecule type" value="Genomic_DNA"/>
</dbReference>
<feature type="compositionally biased region" description="Basic and acidic residues" evidence="1">
    <location>
        <begin position="111"/>
        <end position="121"/>
    </location>
</feature>
<evidence type="ECO:0000256" key="1">
    <source>
        <dbReference type="SAM" id="MobiDB-lite"/>
    </source>
</evidence>
<protein>
    <submittedName>
        <fullName evidence="2">Uncharacterized protein</fullName>
    </submittedName>
</protein>
<sequence length="146" mass="14727">MDAGDDESSPSLKLDELVPPRLEDAGLEDCALPLESIQLAFLKAAAAAAAADDDDDDADDDADGSDAPGGDDRLDGPRPYANGDSGVVAAGALSEPDGPADDAAGPCSRGDGGELEARADEAEGSPVQEMQKLEIGKSVSDLKSSR</sequence>
<feature type="compositionally biased region" description="Acidic residues" evidence="1">
    <location>
        <begin position="51"/>
        <end position="64"/>
    </location>
</feature>
<comment type="caution">
    <text evidence="2">The sequence shown here is derived from an EMBL/GenBank/DDBJ whole genome shotgun (WGS) entry which is preliminary data.</text>
</comment>
<proteinExistence type="predicted"/>